<gene>
    <name evidence="3" type="ORF">WR25_26823</name>
</gene>
<feature type="compositionally biased region" description="Polar residues" evidence="2">
    <location>
        <begin position="993"/>
        <end position="1006"/>
    </location>
</feature>
<feature type="coiled-coil region" evidence="1">
    <location>
        <begin position="35"/>
        <end position="62"/>
    </location>
</feature>
<keyword evidence="4" id="KW-1185">Reference proteome</keyword>
<evidence type="ECO:0000256" key="1">
    <source>
        <dbReference type="SAM" id="Coils"/>
    </source>
</evidence>
<feature type="compositionally biased region" description="Polar residues" evidence="2">
    <location>
        <begin position="1029"/>
        <end position="1060"/>
    </location>
</feature>
<reference evidence="3 4" key="1">
    <citation type="journal article" date="2017" name="Curr. Biol.">
        <title>Genome architecture and evolution of a unichromosomal asexual nematode.</title>
        <authorList>
            <person name="Fradin H."/>
            <person name="Zegar C."/>
            <person name="Gutwein M."/>
            <person name="Lucas J."/>
            <person name="Kovtun M."/>
            <person name="Corcoran D."/>
            <person name="Baugh L.R."/>
            <person name="Kiontke K."/>
            <person name="Gunsalus K."/>
            <person name="Fitch D.H."/>
            <person name="Piano F."/>
        </authorList>
    </citation>
    <scope>NUCLEOTIDE SEQUENCE [LARGE SCALE GENOMIC DNA]</scope>
    <source>
        <strain evidence="3">PF1309</strain>
    </source>
</reference>
<name>A0A2A2KL30_9BILA</name>
<feature type="compositionally biased region" description="Basic and acidic residues" evidence="2">
    <location>
        <begin position="1015"/>
        <end position="1028"/>
    </location>
</feature>
<feature type="region of interest" description="Disordered" evidence="2">
    <location>
        <begin position="863"/>
        <end position="895"/>
    </location>
</feature>
<protein>
    <submittedName>
        <fullName evidence="3">Uncharacterized protein</fullName>
    </submittedName>
</protein>
<comment type="caution">
    <text evidence="3">The sequence shown here is derived from an EMBL/GenBank/DDBJ whole genome shotgun (WGS) entry which is preliminary data.</text>
</comment>
<feature type="region of interest" description="Disordered" evidence="2">
    <location>
        <begin position="993"/>
        <end position="1087"/>
    </location>
</feature>
<accession>A0A2A2KL30</accession>
<dbReference type="EMBL" id="LIAE01008319">
    <property type="protein sequence ID" value="PAV74563.1"/>
    <property type="molecule type" value="Genomic_DNA"/>
</dbReference>
<sequence length="1388" mass="159401">MLGEKTNGSGGLKSTLVMRYWHLSEEELRRFNDWKTKFESTNQTLREKLEELSNREENTTLSEQEQRIIEEAYFQHDACMIPFMSNDLSAIAHTNYWEQFRKLAARIDEITQPFDYEGNNNNVEISKLFGAIWQSVVTSEKIVEDVSKVANEAAAISTDGVDYGVEGMINRITTFVNEKGDEQLGDKAKEFLAKMKEVGEKKEQDLLIAFKYINGLSKIVLQHCVNENDREGIKLGLTGFTFFLRGFKHGERFEFTAIRQAINDENALELFSDPRIYLHFERVWIFIQYAAIYGFRLELHSFSVFTKALETIQQNASSNQDITVRCLAALRELLDLDTSNMLGDEPPPSDKDKMRLSPRELIGLVGVFEKAVEKKYESLRKEESLTMDQVQEKYQELLKFPPEFFNETDIAQQRKMNFDDLDAAQSHYFAVVLLHQMYKATAFHFADQIISNYLIFKIKPSDSIDCVKAKISLWSKVIELSRESEALFSKILKESDVKAWILQALHDTTSEIYELALKLANSLLYVEGIHFDHRKKLAKEVAEQEYGRQQINTLDQVKLREYRQQLLEIYGEFGLHLVENGQVPKVIDAFIVKRFQSAEKSTEYVWHLERLLFYGKDEDDQNKCLKVYIKKRHDIIRVIAELYRTLFKAGEEERRECRNLMIATSSLLNQMLDFFYHYGGEKFYESSEENRADLAETSSWKNMMAILAVLSRDIIFENANADDDTAKHRKRVALSLLYNVGLSSGITNAEIIANIRESSRVAGMEDLDEGDRKDMLTSAKKFAKLKINQIDTNLRRCAYVYAKYAKPLLQGFDRNTALNIRESYATDLAKIKNVFEKILKEVVADQKTEEEIKSWADAEEARQKRFEKSTQPNKKTGTVLNEGTPQSANQSASGVSGYRTQANILTVPIGHPSFENIMALAKNAKVEIGKKLIEGYAKDKEGKETLHLLIQKEEIMTNLEEIGIFLEFFEHPDLIDLTEYGFREIQMKRNIQPSVSGENNLQSAGNSAKEDDEASEKMNRKYEPESKQHIPTTTSTATTEDVPSVSAPTGNAASSSTNHNEIPPVDEPCSSRSHIDSPSPPQHQEEQLRSIKPNIANEPQPDVAAPPPLAVDGIFMRCRGHQLLDEIRVTITNYKEAICQQLVEKYGKGISYALMLCLENSHNKDFFKSNGYKQLMAMLKQLLENDSTENYFHQDEFGAISEIGFLSNLIWGFGYNMITIEELHYLTPSNSNAEIEISDIVLFMETVCEFESLQVNEFAYELEDDFHEVDADRDLLDCRLPECFFERHDDDIHRPIRYLREHQQNFEFSNYSLIHVQLPDGRTYQVVVEKSIPLIFLQNKIDNLMARLGLPTSYRILDIDNYGDDEVMCSTLEQLQLTPAASITLFLE</sequence>
<keyword evidence="1" id="KW-0175">Coiled coil</keyword>
<evidence type="ECO:0000256" key="2">
    <source>
        <dbReference type="SAM" id="MobiDB-lite"/>
    </source>
</evidence>
<evidence type="ECO:0000313" key="3">
    <source>
        <dbReference type="EMBL" id="PAV74563.1"/>
    </source>
</evidence>
<evidence type="ECO:0000313" key="4">
    <source>
        <dbReference type="Proteomes" id="UP000218231"/>
    </source>
</evidence>
<proteinExistence type="predicted"/>
<dbReference type="Proteomes" id="UP000218231">
    <property type="component" value="Unassembled WGS sequence"/>
</dbReference>
<organism evidence="3 4">
    <name type="scientific">Diploscapter pachys</name>
    <dbReference type="NCBI Taxonomy" id="2018661"/>
    <lineage>
        <taxon>Eukaryota</taxon>
        <taxon>Metazoa</taxon>
        <taxon>Ecdysozoa</taxon>
        <taxon>Nematoda</taxon>
        <taxon>Chromadorea</taxon>
        <taxon>Rhabditida</taxon>
        <taxon>Rhabditina</taxon>
        <taxon>Rhabditomorpha</taxon>
        <taxon>Rhabditoidea</taxon>
        <taxon>Rhabditidae</taxon>
        <taxon>Diploscapter</taxon>
    </lineage>
</organism>
<feature type="compositionally biased region" description="Polar residues" evidence="2">
    <location>
        <begin position="869"/>
        <end position="895"/>
    </location>
</feature>